<keyword evidence="1" id="KW-0472">Membrane</keyword>
<organism evidence="2">
    <name type="scientific">Rhizochromulina marina</name>
    <dbReference type="NCBI Taxonomy" id="1034831"/>
    <lineage>
        <taxon>Eukaryota</taxon>
        <taxon>Sar</taxon>
        <taxon>Stramenopiles</taxon>
        <taxon>Ochrophyta</taxon>
        <taxon>Dictyochophyceae</taxon>
        <taxon>Rhizochromulinales</taxon>
        <taxon>Rhizochromulina</taxon>
    </lineage>
</organism>
<evidence type="ECO:0000313" key="2">
    <source>
        <dbReference type="EMBL" id="CAD9685834.1"/>
    </source>
</evidence>
<feature type="transmembrane region" description="Helical" evidence="1">
    <location>
        <begin position="129"/>
        <end position="150"/>
    </location>
</feature>
<keyword evidence="1" id="KW-0812">Transmembrane</keyword>
<name>A0A7S2S0Y8_9STRA</name>
<proteinExistence type="predicted"/>
<evidence type="ECO:0000256" key="1">
    <source>
        <dbReference type="SAM" id="Phobius"/>
    </source>
</evidence>
<reference evidence="2" key="1">
    <citation type="submission" date="2021-01" db="EMBL/GenBank/DDBJ databases">
        <authorList>
            <person name="Corre E."/>
            <person name="Pelletier E."/>
            <person name="Niang G."/>
            <person name="Scheremetjew M."/>
            <person name="Finn R."/>
            <person name="Kale V."/>
            <person name="Holt S."/>
            <person name="Cochrane G."/>
            <person name="Meng A."/>
            <person name="Brown T."/>
            <person name="Cohen L."/>
        </authorList>
    </citation>
    <scope>NUCLEOTIDE SEQUENCE</scope>
    <source>
        <strain evidence="2">CCMP1243</strain>
    </source>
</reference>
<protein>
    <submittedName>
        <fullName evidence="2">Uncharacterized protein</fullName>
    </submittedName>
</protein>
<dbReference type="EMBL" id="HBHJ01014947">
    <property type="protein sequence ID" value="CAD9685834.1"/>
    <property type="molecule type" value="Transcribed_RNA"/>
</dbReference>
<sequence>MNESVDMMSPLDKSYGRKRRTTAGLASLTRTFVQVTLLAVPLLWPSTLDSVEESPLPLALLKLLRHEEVAAEAAQLSMLLGVVLLGWSAFCVYATAMGSVEDKKAAATLDMSCALGFIFILNPGPDLNAFTKICLAVAVLDLLVLIFAGAGPRLVRVNSNAWLRLNAGEDVSRDALLNTSESGEVTTIRRINSRAQLIRKSKAT</sequence>
<feature type="transmembrane region" description="Helical" evidence="1">
    <location>
        <begin position="73"/>
        <end position="93"/>
    </location>
</feature>
<dbReference type="AlphaFoldDB" id="A0A7S2S0Y8"/>
<accession>A0A7S2S0Y8</accession>
<gene>
    <name evidence="2" type="ORF">RMAR1173_LOCUS9848</name>
</gene>
<keyword evidence="1" id="KW-1133">Transmembrane helix</keyword>